<evidence type="ECO:0000256" key="1">
    <source>
        <dbReference type="ARBA" id="ARBA00023224"/>
    </source>
</evidence>
<protein>
    <recommendedName>
        <fullName evidence="5">Methyl-accepting transducer domain-containing protein</fullName>
    </recommendedName>
</protein>
<dbReference type="SUPFAM" id="SSF58104">
    <property type="entry name" value="Methyl-accepting chemotaxis protein (MCP) signaling domain"/>
    <property type="match status" value="1"/>
</dbReference>
<feature type="transmembrane region" description="Helical" evidence="4">
    <location>
        <begin position="17"/>
        <end position="36"/>
    </location>
</feature>
<dbReference type="GO" id="GO:0007165">
    <property type="term" value="P:signal transduction"/>
    <property type="evidence" value="ECO:0007669"/>
    <property type="project" value="UniProtKB-KW"/>
</dbReference>
<accession>A0A4Y8IG59</accession>
<feature type="coiled-coil region" evidence="3">
    <location>
        <begin position="187"/>
        <end position="224"/>
    </location>
</feature>
<dbReference type="Pfam" id="PF00015">
    <property type="entry name" value="MCPsignal"/>
    <property type="match status" value="1"/>
</dbReference>
<dbReference type="PANTHER" id="PTHR32089">
    <property type="entry name" value="METHYL-ACCEPTING CHEMOTAXIS PROTEIN MCPB"/>
    <property type="match status" value="1"/>
</dbReference>
<sequence>MEQADINYEALKRKNKLMFIFIVLVSILSVAVNYILGQTMTVLLILLIGSLSLISILGVLLKIGKGVRVFPYISILGLGSVIGAIILQVSTSGQNIALIYFLLISTALYLSRGLLFFGFSISLVLLVGFIMKYGEQFDLDYGTSILILVLGGIVLYFQQLIAQQTNERLEELQVENKRNFDLEHQKKQQVENQANKIRTSMEFIEKQSHEHNQSLNEMNKAIQEIASGTETQSDSISTINDKVTETSKILDQMMKELDTIQRSTAETESDSKKGIEASSKLNEQIKDFQNSLMSMQHTFTQLSDKVDSSVASLQSIQDITDQTSLLALNASIEAARAGEHGKGFAVVAEEIRKLADHTEKTAKTISNDLLSMKQTNDETDAQMNTISSKLENNIVTINDNHQLFEQFQNQANTLLLQLDNFTKIANQANDNTRTVEETISEFTYLTEQSTASIEEISATVQQQTDHNLALHEEIEKSTDALQALTNEQNK</sequence>
<organism evidence="6 7">
    <name type="scientific">Filobacillus milosensis</name>
    <dbReference type="NCBI Taxonomy" id="94137"/>
    <lineage>
        <taxon>Bacteria</taxon>
        <taxon>Bacillati</taxon>
        <taxon>Bacillota</taxon>
        <taxon>Bacilli</taxon>
        <taxon>Bacillales</taxon>
        <taxon>Bacillaceae</taxon>
        <taxon>Filobacillus</taxon>
    </lineage>
</organism>
<dbReference type="AlphaFoldDB" id="A0A4Y8IG59"/>
<gene>
    <name evidence="6" type="ORF">E3U55_14945</name>
</gene>
<keyword evidence="4" id="KW-0472">Membrane</keyword>
<evidence type="ECO:0000313" key="6">
    <source>
        <dbReference type="EMBL" id="TFB14074.1"/>
    </source>
</evidence>
<dbReference type="PROSITE" id="PS50111">
    <property type="entry name" value="CHEMOTAXIS_TRANSDUC_2"/>
    <property type="match status" value="1"/>
</dbReference>
<keyword evidence="1 2" id="KW-0807">Transducer</keyword>
<keyword evidence="7" id="KW-1185">Reference proteome</keyword>
<feature type="transmembrane region" description="Helical" evidence="4">
    <location>
        <begin position="42"/>
        <end position="63"/>
    </location>
</feature>
<feature type="domain" description="Methyl-accepting transducer" evidence="5">
    <location>
        <begin position="207"/>
        <end position="457"/>
    </location>
</feature>
<feature type="transmembrane region" description="Helical" evidence="4">
    <location>
        <begin position="97"/>
        <end position="127"/>
    </location>
</feature>
<evidence type="ECO:0000259" key="5">
    <source>
        <dbReference type="PROSITE" id="PS50111"/>
    </source>
</evidence>
<dbReference type="Proteomes" id="UP000297975">
    <property type="component" value="Unassembled WGS sequence"/>
</dbReference>
<evidence type="ECO:0000256" key="3">
    <source>
        <dbReference type="SAM" id="Coils"/>
    </source>
</evidence>
<proteinExistence type="predicted"/>
<dbReference type="OrthoDB" id="242546at2"/>
<keyword evidence="3" id="KW-0175">Coiled coil</keyword>
<reference evidence="6 7" key="1">
    <citation type="submission" date="2019-03" db="EMBL/GenBank/DDBJ databases">
        <authorList>
            <person name="He R.-H."/>
        </authorList>
    </citation>
    <scope>NUCLEOTIDE SEQUENCE [LARGE SCALE GENOMIC DNA]</scope>
    <source>
        <strain evidence="7">SH 714</strain>
    </source>
</reference>
<comment type="caution">
    <text evidence="6">The sequence shown here is derived from an EMBL/GenBank/DDBJ whole genome shotgun (WGS) entry which is preliminary data.</text>
</comment>
<dbReference type="InterPro" id="IPR004089">
    <property type="entry name" value="MCPsignal_dom"/>
</dbReference>
<dbReference type="SMART" id="SM00283">
    <property type="entry name" value="MA"/>
    <property type="match status" value="1"/>
</dbReference>
<evidence type="ECO:0000256" key="4">
    <source>
        <dbReference type="SAM" id="Phobius"/>
    </source>
</evidence>
<name>A0A4Y8IG59_9BACI</name>
<evidence type="ECO:0000313" key="7">
    <source>
        <dbReference type="Proteomes" id="UP000297975"/>
    </source>
</evidence>
<feature type="transmembrane region" description="Helical" evidence="4">
    <location>
        <begin position="139"/>
        <end position="157"/>
    </location>
</feature>
<evidence type="ECO:0000256" key="2">
    <source>
        <dbReference type="PROSITE-ProRule" id="PRU00284"/>
    </source>
</evidence>
<feature type="transmembrane region" description="Helical" evidence="4">
    <location>
        <begin position="70"/>
        <end position="91"/>
    </location>
</feature>
<dbReference type="GO" id="GO:0016020">
    <property type="term" value="C:membrane"/>
    <property type="evidence" value="ECO:0007669"/>
    <property type="project" value="InterPro"/>
</dbReference>
<dbReference type="EMBL" id="SOPW01000020">
    <property type="protein sequence ID" value="TFB14074.1"/>
    <property type="molecule type" value="Genomic_DNA"/>
</dbReference>
<keyword evidence="4" id="KW-0812">Transmembrane</keyword>
<keyword evidence="4" id="KW-1133">Transmembrane helix</keyword>
<dbReference type="Gene3D" id="1.10.287.950">
    <property type="entry name" value="Methyl-accepting chemotaxis protein"/>
    <property type="match status" value="1"/>
</dbReference>
<dbReference type="RefSeq" id="WP_134341281.1">
    <property type="nucleotide sequence ID" value="NZ_SOPW01000020.1"/>
</dbReference>
<dbReference type="PANTHER" id="PTHR32089:SF114">
    <property type="entry name" value="METHYL-ACCEPTING CHEMOTAXIS PROTEIN MCPB"/>
    <property type="match status" value="1"/>
</dbReference>